<evidence type="ECO:0000313" key="2">
    <source>
        <dbReference type="EMBL" id="KAF0026015.1"/>
    </source>
</evidence>
<dbReference type="EMBL" id="VEVO01000019">
    <property type="protein sequence ID" value="KAF0026015.1"/>
    <property type="molecule type" value="Genomic_DNA"/>
</dbReference>
<gene>
    <name evidence="2" type="ORF">F2P81_020752</name>
</gene>
<comment type="caution">
    <text evidence="2">The sequence shown here is derived from an EMBL/GenBank/DDBJ whole genome shotgun (WGS) entry which is preliminary data.</text>
</comment>
<accession>A0A6A4S186</accession>
<protein>
    <submittedName>
        <fullName evidence="2">Uncharacterized protein</fullName>
    </submittedName>
</protein>
<feature type="region of interest" description="Disordered" evidence="1">
    <location>
        <begin position="30"/>
        <end position="64"/>
    </location>
</feature>
<reference evidence="2 3" key="1">
    <citation type="submission" date="2019-06" db="EMBL/GenBank/DDBJ databases">
        <title>Draft genomes of female and male turbot (Scophthalmus maximus).</title>
        <authorList>
            <person name="Xu H."/>
            <person name="Xu X.-W."/>
            <person name="Shao C."/>
            <person name="Chen S."/>
        </authorList>
    </citation>
    <scope>NUCLEOTIDE SEQUENCE [LARGE SCALE GENOMIC DNA]</scope>
    <source>
        <strain evidence="2">Ysfricsl-2016a</strain>
        <tissue evidence="2">Blood</tissue>
    </source>
</reference>
<proteinExistence type="predicted"/>
<dbReference type="AlphaFoldDB" id="A0A6A4S186"/>
<evidence type="ECO:0000256" key="1">
    <source>
        <dbReference type="SAM" id="MobiDB-lite"/>
    </source>
</evidence>
<evidence type="ECO:0000313" key="3">
    <source>
        <dbReference type="Proteomes" id="UP000438429"/>
    </source>
</evidence>
<dbReference type="Proteomes" id="UP000438429">
    <property type="component" value="Unassembled WGS sequence"/>
</dbReference>
<name>A0A6A4S186_SCOMX</name>
<sequence length="112" mass="12292">MLTVSDQLDEVLHRLLQADSVKHHRFEVPVLERPDEANSDDGSVGHVRAARLPSTGADPSGRRPLSRWSSVLLETLAGVAPVSRTRSGFKATWFPGVTTDQKSRECSGNETR</sequence>
<organism evidence="2 3">
    <name type="scientific">Scophthalmus maximus</name>
    <name type="common">Turbot</name>
    <name type="synonym">Psetta maxima</name>
    <dbReference type="NCBI Taxonomy" id="52904"/>
    <lineage>
        <taxon>Eukaryota</taxon>
        <taxon>Metazoa</taxon>
        <taxon>Chordata</taxon>
        <taxon>Craniata</taxon>
        <taxon>Vertebrata</taxon>
        <taxon>Euteleostomi</taxon>
        <taxon>Actinopterygii</taxon>
        <taxon>Neopterygii</taxon>
        <taxon>Teleostei</taxon>
        <taxon>Neoteleostei</taxon>
        <taxon>Acanthomorphata</taxon>
        <taxon>Carangaria</taxon>
        <taxon>Pleuronectiformes</taxon>
        <taxon>Pleuronectoidei</taxon>
        <taxon>Scophthalmidae</taxon>
        <taxon>Scophthalmus</taxon>
    </lineage>
</organism>